<protein>
    <recommendedName>
        <fullName evidence="3">DUF5050 domain-containing protein</fullName>
    </recommendedName>
</protein>
<proteinExistence type="predicted"/>
<comment type="caution">
    <text evidence="1">The sequence shown here is derived from an EMBL/GenBank/DDBJ whole genome shotgun (WGS) entry which is preliminary data.</text>
</comment>
<evidence type="ECO:0008006" key="3">
    <source>
        <dbReference type="Google" id="ProtNLM"/>
    </source>
</evidence>
<gene>
    <name evidence="1" type="ORF">OO013_18270</name>
</gene>
<dbReference type="InterPro" id="IPR011047">
    <property type="entry name" value="Quinoprotein_ADH-like_sf"/>
</dbReference>
<name>A0ABT3RVN7_9BACT</name>
<dbReference type="SUPFAM" id="SSF50998">
    <property type="entry name" value="Quinoprotein alcohol dehydrogenase-like"/>
    <property type="match status" value="1"/>
</dbReference>
<reference evidence="1 2" key="1">
    <citation type="submission" date="2022-11" db="EMBL/GenBank/DDBJ databases">
        <title>The characterization of three novel Bacteroidetes species and genomic analysis of their roles in tidal elemental geochemical cycles.</title>
        <authorList>
            <person name="Ma K."/>
        </authorList>
    </citation>
    <scope>NUCLEOTIDE SEQUENCE [LARGE SCALE GENOMIC DNA]</scope>
    <source>
        <strain evidence="1 2">M17</strain>
    </source>
</reference>
<organism evidence="1 2">
    <name type="scientific">Mangrovivirga halotolerans</name>
    <dbReference type="NCBI Taxonomy" id="2993936"/>
    <lineage>
        <taxon>Bacteria</taxon>
        <taxon>Pseudomonadati</taxon>
        <taxon>Bacteroidota</taxon>
        <taxon>Cytophagia</taxon>
        <taxon>Cytophagales</taxon>
        <taxon>Mangrovivirgaceae</taxon>
        <taxon>Mangrovivirga</taxon>
    </lineage>
</organism>
<dbReference type="Proteomes" id="UP001209885">
    <property type="component" value="Unassembled WGS sequence"/>
</dbReference>
<dbReference type="EMBL" id="JAPFQN010000011">
    <property type="protein sequence ID" value="MCX2745834.1"/>
    <property type="molecule type" value="Genomic_DNA"/>
</dbReference>
<evidence type="ECO:0000313" key="1">
    <source>
        <dbReference type="EMBL" id="MCX2745834.1"/>
    </source>
</evidence>
<keyword evidence="2" id="KW-1185">Reference proteome</keyword>
<dbReference type="RefSeq" id="WP_266058435.1">
    <property type="nucleotide sequence ID" value="NZ_JAPFQN010000011.1"/>
</dbReference>
<accession>A0ABT3RVN7</accession>
<evidence type="ECO:0000313" key="2">
    <source>
        <dbReference type="Proteomes" id="UP001209885"/>
    </source>
</evidence>
<sequence>MKFETDIRKGIKILYLDKELTCWQNENNSLEVYKNNENFDLLFSCKIEGPIGRVGRYSHGIYYFKDKNTHFINYSGQTVYIKNNQLFYSFNKNYIASVNTNFPKLIKFRGVYFGEIELNRKGGAKLFLEDKFIESLDQRSSELKCYDLAKFGKYSWTIDLKKITKSQNAYTHKRIINYGTKLYLFCDGVENRGLLQFDLTTGTLINQLNGCYFELFRDEEYIYTSKPNNILCRIDCRDNSINEWDVDKLIKKNGLESIHDHRYYVNDGVLYFTQSLGDTKAKLVVLDFDRKDLLYKYEFKPQNGAIGSIKATKFKIFVYTQDGLLYIFDKKRNTNNT</sequence>